<gene>
    <name evidence="1" type="ORF">AN2V17_18990</name>
</gene>
<evidence type="ECO:0000313" key="2">
    <source>
        <dbReference type="Proteomes" id="UP001374599"/>
    </source>
</evidence>
<protein>
    <submittedName>
        <fullName evidence="1">Uncharacterized protein</fullName>
    </submittedName>
</protein>
<accession>A0ACB5UI77</accession>
<proteinExistence type="predicted"/>
<evidence type="ECO:0000313" key="1">
    <source>
        <dbReference type="EMBL" id="GMQ62667.1"/>
    </source>
</evidence>
<name>A0ACB5UI77_9FIRM</name>
<comment type="caution">
    <text evidence="1">The sequence shown here is derived from an EMBL/GenBank/DDBJ whole genome shotgun (WGS) entry which is preliminary data.</text>
</comment>
<dbReference type="EMBL" id="BTPU01000027">
    <property type="protein sequence ID" value="GMQ62667.1"/>
    <property type="molecule type" value="Genomic_DNA"/>
</dbReference>
<reference evidence="1" key="1">
    <citation type="submission" date="2023-09" db="EMBL/GenBank/DDBJ databases">
        <title>Vallitalea sediminicola and Vallitalea maricola sp. nov., anaerobic bacteria isolated from marine sediment.</title>
        <authorList>
            <person name="Hirano S."/>
            <person name="Maeda A."/>
            <person name="Terahara T."/>
            <person name="Mori K."/>
            <person name="Hamada M."/>
            <person name="Matsumoto R."/>
            <person name="Kobayashi T."/>
        </authorList>
    </citation>
    <scope>NUCLEOTIDE SEQUENCE</scope>
    <source>
        <strain evidence="1">AN17-2</strain>
    </source>
</reference>
<dbReference type="Proteomes" id="UP001374599">
    <property type="component" value="Unassembled WGS sequence"/>
</dbReference>
<organism evidence="1 2">
    <name type="scientific">Vallitalea maricola</name>
    <dbReference type="NCBI Taxonomy" id="3074433"/>
    <lineage>
        <taxon>Bacteria</taxon>
        <taxon>Bacillati</taxon>
        <taxon>Bacillota</taxon>
        <taxon>Clostridia</taxon>
        <taxon>Lachnospirales</taxon>
        <taxon>Vallitaleaceae</taxon>
        <taxon>Vallitalea</taxon>
    </lineage>
</organism>
<keyword evidence="2" id="KW-1185">Reference proteome</keyword>
<sequence length="263" mass="30226">MISISTCFNYNVPLHKQLEMIKNARFEYVSISSNYNHNGLLYNPDRLIKLIDKYNLKVDTIHGCVANNPEAFSILKKCSEVAYRLGASVVVIHPCDFFITKDKVESKYEVLMNLCEKIIPIAKTYNIKYAIENLHPDGATDVLKMALDKLDTNYFGMCYDITHAQIDGPRKCNLIESYGDKIIAVHISDRIKEFVDHVVPGEGFIDFDYMLKKLAQISYYKPLLMEVLTDHTSYKEPEQLLSMTYKSGLELVQKLASLRIKYN</sequence>